<dbReference type="PANTHER" id="PTHR38011:SF7">
    <property type="entry name" value="2,5-DIAMINO-6-RIBOSYLAMINO-4(3H)-PYRIMIDINONE 5'-PHOSPHATE REDUCTASE"/>
    <property type="match status" value="1"/>
</dbReference>
<comment type="pathway">
    <text evidence="1">Cofactor biosynthesis; riboflavin biosynthesis.</text>
</comment>
<dbReference type="SUPFAM" id="SSF53597">
    <property type="entry name" value="Dihydrofolate reductase-like"/>
    <property type="match status" value="1"/>
</dbReference>
<dbReference type="PANTHER" id="PTHR38011">
    <property type="entry name" value="DIHYDROFOLATE REDUCTASE FAMILY PROTEIN (AFU_ORTHOLOGUE AFUA_8G06820)"/>
    <property type="match status" value="1"/>
</dbReference>
<gene>
    <name evidence="5" type="ORF">EXU48_11120</name>
</gene>
<evidence type="ECO:0000256" key="2">
    <source>
        <dbReference type="ARBA" id="ARBA00022857"/>
    </source>
</evidence>
<keyword evidence="6" id="KW-1185">Reference proteome</keyword>
<dbReference type="Proteomes" id="UP000504882">
    <property type="component" value="Unassembled WGS sequence"/>
</dbReference>
<dbReference type="InterPro" id="IPR050765">
    <property type="entry name" value="Riboflavin_Biosynth_HTPR"/>
</dbReference>
<dbReference type="EMBL" id="SMNA01000005">
    <property type="protein sequence ID" value="TDE94004.1"/>
    <property type="molecule type" value="Genomic_DNA"/>
</dbReference>
<organism evidence="5 6">
    <name type="scientific">Occultella glacieicola</name>
    <dbReference type="NCBI Taxonomy" id="2518684"/>
    <lineage>
        <taxon>Bacteria</taxon>
        <taxon>Bacillati</taxon>
        <taxon>Actinomycetota</taxon>
        <taxon>Actinomycetes</taxon>
        <taxon>Micrococcales</taxon>
        <taxon>Ruaniaceae</taxon>
        <taxon>Occultella</taxon>
    </lineage>
</organism>
<protein>
    <submittedName>
        <fullName evidence="5">Pyrimidine reductase family protein</fullName>
    </submittedName>
</protein>
<evidence type="ECO:0000259" key="4">
    <source>
        <dbReference type="Pfam" id="PF01872"/>
    </source>
</evidence>
<evidence type="ECO:0000256" key="3">
    <source>
        <dbReference type="ARBA" id="ARBA00023002"/>
    </source>
</evidence>
<dbReference type="InterPro" id="IPR002734">
    <property type="entry name" value="RibDG_C"/>
</dbReference>
<proteinExistence type="predicted"/>
<evidence type="ECO:0000313" key="5">
    <source>
        <dbReference type="EMBL" id="TDE94004.1"/>
    </source>
</evidence>
<dbReference type="Gene3D" id="3.40.430.10">
    <property type="entry name" value="Dihydrofolate Reductase, subunit A"/>
    <property type="match status" value="1"/>
</dbReference>
<comment type="caution">
    <text evidence="5">The sequence shown here is derived from an EMBL/GenBank/DDBJ whole genome shotgun (WGS) entry which is preliminary data.</text>
</comment>
<keyword evidence="3" id="KW-0560">Oxidoreductase</keyword>
<dbReference type="RefSeq" id="WP_133107730.1">
    <property type="nucleotide sequence ID" value="NZ_SMNA01000005.1"/>
</dbReference>
<name>A0ABY2E306_9MICO</name>
<dbReference type="Pfam" id="PF01872">
    <property type="entry name" value="RibD_C"/>
    <property type="match status" value="1"/>
</dbReference>
<evidence type="ECO:0000256" key="1">
    <source>
        <dbReference type="ARBA" id="ARBA00005104"/>
    </source>
</evidence>
<evidence type="ECO:0000313" key="6">
    <source>
        <dbReference type="Proteomes" id="UP000504882"/>
    </source>
</evidence>
<sequence length="268" mass="27621">MSTSPHPADEPAFDTDDLVAAYAVADRAEPHLRVNFIASIDGAATHEGLSGGLNNAADKQVFDTLRRLADVVIVGAGTVRAEGYAAMRLAEEDGAWRRERGLPEHPVFALVSARLALDPASPVFTDAPARPIVLTGAAAPEPQREALAEVADVIVCEGPGSGPAGLAGQTAQVPGAGVPGGVDAHVMRRELAARGLTQMLCEGGPQLFGTLIGAGAVDEVCLTVSPVLEGGPAGRISSGGPQRTLGMRLAHVLSAGDMLFLRYQRRDA</sequence>
<dbReference type="InterPro" id="IPR024072">
    <property type="entry name" value="DHFR-like_dom_sf"/>
</dbReference>
<keyword evidence="2" id="KW-0521">NADP</keyword>
<feature type="domain" description="Bacterial bifunctional deaminase-reductase C-terminal" evidence="4">
    <location>
        <begin position="30"/>
        <end position="256"/>
    </location>
</feature>
<accession>A0ABY2E306</accession>
<reference evidence="5 6" key="1">
    <citation type="submission" date="2019-03" db="EMBL/GenBank/DDBJ databases">
        <title>Genomic features of bacteria from cold environments.</title>
        <authorList>
            <person name="Shen L."/>
        </authorList>
    </citation>
    <scope>NUCLEOTIDE SEQUENCE [LARGE SCALE GENOMIC DNA]</scope>
    <source>
        <strain evidence="6">T3246-1</strain>
    </source>
</reference>